<keyword evidence="7 16" id="KW-0547">Nucleotide-binding</keyword>
<evidence type="ECO:0000256" key="7">
    <source>
        <dbReference type="ARBA" id="ARBA00022741"/>
    </source>
</evidence>
<dbReference type="PANTHER" id="PTHR47989:SF62">
    <property type="entry name" value="OS05G0423500 PROTEIN"/>
    <property type="match status" value="1"/>
</dbReference>
<dbReference type="Pfam" id="PF00069">
    <property type="entry name" value="Pkinase"/>
    <property type="match status" value="1"/>
</dbReference>
<dbReference type="GO" id="GO:0005524">
    <property type="term" value="F:ATP binding"/>
    <property type="evidence" value="ECO:0007669"/>
    <property type="project" value="UniProtKB-UniRule"/>
</dbReference>
<dbReference type="FunFam" id="1.10.510.10:FF:000287">
    <property type="entry name" value="probable LRR receptor-like serine/threonine-protein kinase RKF3"/>
    <property type="match status" value="1"/>
</dbReference>
<keyword evidence="10 18" id="KW-1133">Transmembrane helix</keyword>
<evidence type="ECO:0000256" key="17">
    <source>
        <dbReference type="SAM" id="MobiDB-lite"/>
    </source>
</evidence>
<dbReference type="FunFam" id="3.30.200.20:FF:000162">
    <property type="entry name" value="Adenine nucleotide alpha hydrolase-like domain kinase"/>
    <property type="match status" value="1"/>
</dbReference>
<dbReference type="InterPro" id="IPR000719">
    <property type="entry name" value="Prot_kinase_dom"/>
</dbReference>
<evidence type="ECO:0000256" key="19">
    <source>
        <dbReference type="SAM" id="SignalP"/>
    </source>
</evidence>
<evidence type="ECO:0000313" key="21">
    <source>
        <dbReference type="EMBL" id="KAL2633573.1"/>
    </source>
</evidence>
<dbReference type="Gene3D" id="1.10.510.10">
    <property type="entry name" value="Transferase(Phosphotransferase) domain 1"/>
    <property type="match status" value="1"/>
</dbReference>
<gene>
    <name evidence="21" type="ORF">R1flu_005052</name>
</gene>
<dbReference type="SMART" id="SM00220">
    <property type="entry name" value="S_TKc"/>
    <property type="match status" value="1"/>
</dbReference>
<evidence type="ECO:0000256" key="6">
    <source>
        <dbReference type="ARBA" id="ARBA00022729"/>
    </source>
</evidence>
<keyword evidence="11 18" id="KW-0472">Membrane</keyword>
<keyword evidence="22" id="KW-1185">Reference proteome</keyword>
<evidence type="ECO:0000256" key="15">
    <source>
        <dbReference type="ARBA" id="ARBA00048679"/>
    </source>
</evidence>
<protein>
    <recommendedName>
        <fullName evidence="2">non-specific serine/threonine protein kinase</fullName>
        <ecNumber evidence="2">2.7.11.1</ecNumber>
    </recommendedName>
</protein>
<keyword evidence="4" id="KW-0808">Transferase</keyword>
<organism evidence="21 22">
    <name type="scientific">Riccia fluitans</name>
    <dbReference type="NCBI Taxonomy" id="41844"/>
    <lineage>
        <taxon>Eukaryota</taxon>
        <taxon>Viridiplantae</taxon>
        <taxon>Streptophyta</taxon>
        <taxon>Embryophyta</taxon>
        <taxon>Marchantiophyta</taxon>
        <taxon>Marchantiopsida</taxon>
        <taxon>Marchantiidae</taxon>
        <taxon>Marchantiales</taxon>
        <taxon>Ricciaceae</taxon>
        <taxon>Riccia</taxon>
    </lineage>
</organism>
<evidence type="ECO:0000256" key="5">
    <source>
        <dbReference type="ARBA" id="ARBA00022692"/>
    </source>
</evidence>
<feature type="binding site" evidence="16">
    <location>
        <position position="364"/>
    </location>
    <ligand>
        <name>ATP</name>
        <dbReference type="ChEBI" id="CHEBI:30616"/>
    </ligand>
</feature>
<keyword evidence="3" id="KW-0723">Serine/threonine-protein kinase</keyword>
<dbReference type="Proteomes" id="UP001605036">
    <property type="component" value="Unassembled WGS sequence"/>
</dbReference>
<evidence type="ECO:0000256" key="2">
    <source>
        <dbReference type="ARBA" id="ARBA00012513"/>
    </source>
</evidence>
<evidence type="ECO:0000256" key="9">
    <source>
        <dbReference type="ARBA" id="ARBA00022840"/>
    </source>
</evidence>
<evidence type="ECO:0000256" key="16">
    <source>
        <dbReference type="PROSITE-ProRule" id="PRU10141"/>
    </source>
</evidence>
<keyword evidence="9 16" id="KW-0067">ATP-binding</keyword>
<feature type="compositionally biased region" description="Polar residues" evidence="17">
    <location>
        <begin position="661"/>
        <end position="670"/>
    </location>
</feature>
<comment type="subcellular location">
    <subcellularLocation>
        <location evidence="1">Membrane</location>
        <topology evidence="1">Single-pass type I membrane protein</topology>
    </subcellularLocation>
</comment>
<dbReference type="CDD" id="cd14066">
    <property type="entry name" value="STKc_IRAK"/>
    <property type="match status" value="1"/>
</dbReference>
<evidence type="ECO:0000256" key="14">
    <source>
        <dbReference type="ARBA" id="ARBA00047899"/>
    </source>
</evidence>
<evidence type="ECO:0000256" key="13">
    <source>
        <dbReference type="ARBA" id="ARBA00023180"/>
    </source>
</evidence>
<accession>A0ABD1YS19</accession>
<comment type="catalytic activity">
    <reaction evidence="14">
        <text>L-threonyl-[protein] + ATP = O-phospho-L-threonyl-[protein] + ADP + H(+)</text>
        <dbReference type="Rhea" id="RHEA:46608"/>
        <dbReference type="Rhea" id="RHEA-COMP:11060"/>
        <dbReference type="Rhea" id="RHEA-COMP:11605"/>
        <dbReference type="ChEBI" id="CHEBI:15378"/>
        <dbReference type="ChEBI" id="CHEBI:30013"/>
        <dbReference type="ChEBI" id="CHEBI:30616"/>
        <dbReference type="ChEBI" id="CHEBI:61977"/>
        <dbReference type="ChEBI" id="CHEBI:456216"/>
        <dbReference type="EC" id="2.7.11.1"/>
    </reaction>
</comment>
<dbReference type="PROSITE" id="PS00107">
    <property type="entry name" value="PROTEIN_KINASE_ATP"/>
    <property type="match status" value="1"/>
</dbReference>
<evidence type="ECO:0000256" key="11">
    <source>
        <dbReference type="ARBA" id="ARBA00023136"/>
    </source>
</evidence>
<feature type="transmembrane region" description="Helical" evidence="18">
    <location>
        <begin position="266"/>
        <end position="292"/>
    </location>
</feature>
<proteinExistence type="predicted"/>
<evidence type="ECO:0000256" key="18">
    <source>
        <dbReference type="SAM" id="Phobius"/>
    </source>
</evidence>
<keyword evidence="6 19" id="KW-0732">Signal</keyword>
<evidence type="ECO:0000256" key="10">
    <source>
        <dbReference type="ARBA" id="ARBA00022989"/>
    </source>
</evidence>
<dbReference type="PANTHER" id="PTHR47989">
    <property type="entry name" value="OS01G0750732 PROTEIN"/>
    <property type="match status" value="1"/>
</dbReference>
<dbReference type="InterPro" id="IPR017441">
    <property type="entry name" value="Protein_kinase_ATP_BS"/>
</dbReference>
<evidence type="ECO:0000256" key="4">
    <source>
        <dbReference type="ARBA" id="ARBA00022679"/>
    </source>
</evidence>
<feature type="compositionally biased region" description="Low complexity" evidence="17">
    <location>
        <begin position="645"/>
        <end position="660"/>
    </location>
</feature>
<feature type="signal peptide" evidence="19">
    <location>
        <begin position="1"/>
        <end position="25"/>
    </location>
</feature>
<evidence type="ECO:0000259" key="20">
    <source>
        <dbReference type="PROSITE" id="PS50011"/>
    </source>
</evidence>
<feature type="chain" id="PRO_5044816766" description="non-specific serine/threonine protein kinase" evidence="19">
    <location>
        <begin position="26"/>
        <end position="670"/>
    </location>
</feature>
<keyword evidence="13" id="KW-0325">Glycoprotein</keyword>
<feature type="region of interest" description="Disordered" evidence="17">
    <location>
        <begin position="645"/>
        <end position="670"/>
    </location>
</feature>
<evidence type="ECO:0000313" key="22">
    <source>
        <dbReference type="Proteomes" id="UP001605036"/>
    </source>
</evidence>
<sequence length="670" mass="73711">MAGGKINILFFCLAVAFLDFLPTSARFSNTGVSKLGFSDEMDHVNKREGEPLWGSRRELLQDSSNVSCPFDTKPLSKFPYFVQTCQKPENYSSSATCCTALLSAIGLAEAEYLKTYGLFRLEDNATVGACIRALKTQLESDGLKNSSIVDICIPPNDYPRFVTSPTKCAGIKTTEDFYSFIGQTGNDSLSTTCSGDLSTVESCTPCIDTMSNITLSLSKLAPGQRDCFYFTLWYSAGIINKLGPWEPGTAWCIMAVKLSHGSQNKLGMYLGIGIGVATFSCLVICGSVCFYWKRVSGKDHRLFVKRHKSLLKSRLKPNTGLITYSYDEIRAATGGFSKKNFIGSGGFGEVFKAKLRDGMEVAVKRIKDCTGEGDGEFLHEIEVMNRVRHRNLVMLRGCCVSSNTADGPQRLLIYDYLRNGSLHDYLYHDGANGRVLSWPERRNLAVGVAKGICYLHHDTQPPIIHRDIKPSNILLDEKLNARVSDFGIAKFKVEGQSHMTTAVAGTRGYMAPEYALYGQLTVKSDVYSFGVVLLELMSGRPALREEKNGLQQITDWAWSIVKGGSVIDVVDERIRNLGPRDVMERFILVGILCSHVLVAYRPSMKEALDYLEGNLSIPDIPDRPLPVTSTQASAGSIDFSKFFPSQKGGSSSSFSEFSSSDIVNGSSLPR</sequence>
<keyword evidence="8" id="KW-0418">Kinase</keyword>
<dbReference type="AlphaFoldDB" id="A0ABD1YS19"/>
<dbReference type="PROSITE" id="PS50011">
    <property type="entry name" value="PROTEIN_KINASE_DOM"/>
    <property type="match status" value="1"/>
</dbReference>
<dbReference type="EMBL" id="JBHFFA010000003">
    <property type="protein sequence ID" value="KAL2633573.1"/>
    <property type="molecule type" value="Genomic_DNA"/>
</dbReference>
<comment type="catalytic activity">
    <reaction evidence="15">
        <text>L-seryl-[protein] + ATP = O-phospho-L-seryl-[protein] + ADP + H(+)</text>
        <dbReference type="Rhea" id="RHEA:17989"/>
        <dbReference type="Rhea" id="RHEA-COMP:9863"/>
        <dbReference type="Rhea" id="RHEA-COMP:11604"/>
        <dbReference type="ChEBI" id="CHEBI:15378"/>
        <dbReference type="ChEBI" id="CHEBI:29999"/>
        <dbReference type="ChEBI" id="CHEBI:30616"/>
        <dbReference type="ChEBI" id="CHEBI:83421"/>
        <dbReference type="ChEBI" id="CHEBI:456216"/>
        <dbReference type="EC" id="2.7.11.1"/>
    </reaction>
</comment>
<evidence type="ECO:0000256" key="3">
    <source>
        <dbReference type="ARBA" id="ARBA00022527"/>
    </source>
</evidence>
<feature type="domain" description="Protein kinase" evidence="20">
    <location>
        <begin position="336"/>
        <end position="598"/>
    </location>
</feature>
<dbReference type="Gene3D" id="3.30.200.20">
    <property type="entry name" value="Phosphorylase Kinase, domain 1"/>
    <property type="match status" value="1"/>
</dbReference>
<keyword evidence="12" id="KW-0675">Receptor</keyword>
<dbReference type="Pfam" id="PF19160">
    <property type="entry name" value="SPARK"/>
    <property type="match status" value="1"/>
</dbReference>
<dbReference type="PROSITE" id="PS00108">
    <property type="entry name" value="PROTEIN_KINASE_ST"/>
    <property type="match status" value="1"/>
</dbReference>
<dbReference type="InterPro" id="IPR011009">
    <property type="entry name" value="Kinase-like_dom_sf"/>
</dbReference>
<dbReference type="InterPro" id="IPR008271">
    <property type="entry name" value="Ser/Thr_kinase_AS"/>
</dbReference>
<reference evidence="21 22" key="1">
    <citation type="submission" date="2024-09" db="EMBL/GenBank/DDBJ databases">
        <title>Chromosome-scale assembly of Riccia fluitans.</title>
        <authorList>
            <person name="Paukszto L."/>
            <person name="Sawicki J."/>
            <person name="Karawczyk K."/>
            <person name="Piernik-Szablinska J."/>
            <person name="Szczecinska M."/>
            <person name="Mazdziarz M."/>
        </authorList>
    </citation>
    <scope>NUCLEOTIDE SEQUENCE [LARGE SCALE GENOMIC DNA]</scope>
    <source>
        <strain evidence="21">Rf_01</strain>
        <tissue evidence="21">Aerial parts of the thallus</tissue>
    </source>
</reference>
<name>A0ABD1YS19_9MARC</name>
<dbReference type="EC" id="2.7.11.1" evidence="2"/>
<keyword evidence="5 18" id="KW-0812">Transmembrane</keyword>
<evidence type="ECO:0000256" key="12">
    <source>
        <dbReference type="ARBA" id="ARBA00023170"/>
    </source>
</evidence>
<dbReference type="InterPro" id="IPR043891">
    <property type="entry name" value="SPARK"/>
</dbReference>
<dbReference type="GO" id="GO:0016020">
    <property type="term" value="C:membrane"/>
    <property type="evidence" value="ECO:0007669"/>
    <property type="project" value="UniProtKB-SubCell"/>
</dbReference>
<comment type="caution">
    <text evidence="21">The sequence shown here is derived from an EMBL/GenBank/DDBJ whole genome shotgun (WGS) entry which is preliminary data.</text>
</comment>
<dbReference type="GO" id="GO:0004674">
    <property type="term" value="F:protein serine/threonine kinase activity"/>
    <property type="evidence" value="ECO:0007669"/>
    <property type="project" value="UniProtKB-KW"/>
</dbReference>
<evidence type="ECO:0000256" key="1">
    <source>
        <dbReference type="ARBA" id="ARBA00004479"/>
    </source>
</evidence>
<evidence type="ECO:0000256" key="8">
    <source>
        <dbReference type="ARBA" id="ARBA00022777"/>
    </source>
</evidence>
<dbReference type="SUPFAM" id="SSF56112">
    <property type="entry name" value="Protein kinase-like (PK-like)"/>
    <property type="match status" value="1"/>
</dbReference>